<evidence type="ECO:0000313" key="2">
    <source>
        <dbReference type="EMBL" id="KAE8155474.1"/>
    </source>
</evidence>
<organism evidence="2 3">
    <name type="scientific">Aspergillus tamarii</name>
    <dbReference type="NCBI Taxonomy" id="41984"/>
    <lineage>
        <taxon>Eukaryota</taxon>
        <taxon>Fungi</taxon>
        <taxon>Dikarya</taxon>
        <taxon>Ascomycota</taxon>
        <taxon>Pezizomycotina</taxon>
        <taxon>Eurotiomycetes</taxon>
        <taxon>Eurotiomycetidae</taxon>
        <taxon>Eurotiales</taxon>
        <taxon>Aspergillaceae</taxon>
        <taxon>Aspergillus</taxon>
        <taxon>Aspergillus subgen. Circumdati</taxon>
    </lineage>
</organism>
<gene>
    <name evidence="2" type="ORF">BDV40DRAFT_306973</name>
</gene>
<evidence type="ECO:0000313" key="3">
    <source>
        <dbReference type="Proteomes" id="UP000326950"/>
    </source>
</evidence>
<dbReference type="EMBL" id="ML738854">
    <property type="protein sequence ID" value="KAE8155474.1"/>
    <property type="molecule type" value="Genomic_DNA"/>
</dbReference>
<accession>A0A5N6UA52</accession>
<feature type="coiled-coil region" evidence="1">
    <location>
        <begin position="118"/>
        <end position="145"/>
    </location>
</feature>
<dbReference type="Proteomes" id="UP000326950">
    <property type="component" value="Unassembled WGS sequence"/>
</dbReference>
<reference evidence="2 3" key="1">
    <citation type="submission" date="2019-04" db="EMBL/GenBank/DDBJ databases">
        <title>Friends and foes A comparative genomics study of 23 Aspergillus species from section Flavi.</title>
        <authorList>
            <consortium name="DOE Joint Genome Institute"/>
            <person name="Kjaerbolling I."/>
            <person name="Vesth T."/>
            <person name="Frisvad J.C."/>
            <person name="Nybo J.L."/>
            <person name="Theobald S."/>
            <person name="Kildgaard S."/>
            <person name="Isbrandt T."/>
            <person name="Kuo A."/>
            <person name="Sato A."/>
            <person name="Lyhne E.K."/>
            <person name="Kogle M.E."/>
            <person name="Wiebenga A."/>
            <person name="Kun R.S."/>
            <person name="Lubbers R.J."/>
            <person name="Makela M.R."/>
            <person name="Barry K."/>
            <person name="Chovatia M."/>
            <person name="Clum A."/>
            <person name="Daum C."/>
            <person name="Haridas S."/>
            <person name="He G."/>
            <person name="LaButti K."/>
            <person name="Lipzen A."/>
            <person name="Mondo S."/>
            <person name="Riley R."/>
            <person name="Salamov A."/>
            <person name="Simmons B.A."/>
            <person name="Magnuson J.K."/>
            <person name="Henrissat B."/>
            <person name="Mortensen U.H."/>
            <person name="Larsen T.O."/>
            <person name="Devries R.P."/>
            <person name="Grigoriev I.V."/>
            <person name="Machida M."/>
            <person name="Baker S.E."/>
            <person name="Andersen M.R."/>
        </authorList>
    </citation>
    <scope>NUCLEOTIDE SEQUENCE [LARGE SCALE GENOMIC DNA]</scope>
    <source>
        <strain evidence="2 3">CBS 117626</strain>
    </source>
</reference>
<dbReference type="OrthoDB" id="5428321at2759"/>
<name>A0A5N6UA52_ASPTM</name>
<protein>
    <submittedName>
        <fullName evidence="2">Uncharacterized protein</fullName>
    </submittedName>
</protein>
<proteinExistence type="predicted"/>
<keyword evidence="1" id="KW-0175">Coiled coil</keyword>
<dbReference type="AlphaFoldDB" id="A0A5N6UA52"/>
<keyword evidence="3" id="KW-1185">Reference proteome</keyword>
<evidence type="ECO:0000256" key="1">
    <source>
        <dbReference type="SAM" id="Coils"/>
    </source>
</evidence>
<sequence length="198" mass="22822">MGQTSNKKRAFKRQECREALANHIYQKLNVSIPPEQVRLKPSPEHRYAWSVCQSKKHLLEVSLSNGTVGRYESIMEELGRSIEAVAPESLQNRLARYPNPTEEAQTPKTVSDSFTVTITQLRDANQELQDQLDESHDDFGRLAREAEYWQAKYHEQCKESQQYQGLICQMRDEQSRMNTGILEAVQLLLSHRSCNSPD</sequence>